<sequence length="71" mass="7458">NAATPSPLTADAGDAAPDRRRVVDSVSLELPDEDPEDREADEGCLPVCLVTGLMRAVIDSVQASYLIACES</sequence>
<accession>K0RP10</accession>
<evidence type="ECO:0000313" key="2">
    <source>
        <dbReference type="EMBL" id="EJK55518.1"/>
    </source>
</evidence>
<comment type="caution">
    <text evidence="2">The sequence shown here is derived from an EMBL/GenBank/DDBJ whole genome shotgun (WGS) entry which is preliminary data.</text>
</comment>
<dbReference type="Proteomes" id="UP000266841">
    <property type="component" value="Unassembled WGS sequence"/>
</dbReference>
<dbReference type="EMBL" id="AGNL01033853">
    <property type="protein sequence ID" value="EJK55518.1"/>
    <property type="molecule type" value="Genomic_DNA"/>
</dbReference>
<reference evidence="2 3" key="1">
    <citation type="journal article" date="2012" name="Genome Biol.">
        <title>Genome and low-iron response of an oceanic diatom adapted to chronic iron limitation.</title>
        <authorList>
            <person name="Lommer M."/>
            <person name="Specht M."/>
            <person name="Roy A.S."/>
            <person name="Kraemer L."/>
            <person name="Andreson R."/>
            <person name="Gutowska M.A."/>
            <person name="Wolf J."/>
            <person name="Bergner S.V."/>
            <person name="Schilhabel M.B."/>
            <person name="Klostermeier U.C."/>
            <person name="Beiko R.G."/>
            <person name="Rosenstiel P."/>
            <person name="Hippler M."/>
            <person name="Laroche J."/>
        </authorList>
    </citation>
    <scope>NUCLEOTIDE SEQUENCE [LARGE SCALE GENOMIC DNA]</scope>
    <source>
        <strain evidence="2 3">CCMP1005</strain>
    </source>
</reference>
<keyword evidence="3" id="KW-1185">Reference proteome</keyword>
<dbReference type="AlphaFoldDB" id="K0RP10"/>
<gene>
    <name evidence="2" type="ORF">THAOC_24748</name>
</gene>
<protein>
    <submittedName>
        <fullName evidence="2">Uncharacterized protein</fullName>
    </submittedName>
</protein>
<organism evidence="2 3">
    <name type="scientific">Thalassiosira oceanica</name>
    <name type="common">Marine diatom</name>
    <dbReference type="NCBI Taxonomy" id="159749"/>
    <lineage>
        <taxon>Eukaryota</taxon>
        <taxon>Sar</taxon>
        <taxon>Stramenopiles</taxon>
        <taxon>Ochrophyta</taxon>
        <taxon>Bacillariophyta</taxon>
        <taxon>Coscinodiscophyceae</taxon>
        <taxon>Thalassiosirophycidae</taxon>
        <taxon>Thalassiosirales</taxon>
        <taxon>Thalassiosiraceae</taxon>
        <taxon>Thalassiosira</taxon>
    </lineage>
</organism>
<proteinExistence type="predicted"/>
<name>K0RP10_THAOC</name>
<feature type="non-terminal residue" evidence="2">
    <location>
        <position position="1"/>
    </location>
</feature>
<evidence type="ECO:0000256" key="1">
    <source>
        <dbReference type="SAM" id="MobiDB-lite"/>
    </source>
</evidence>
<evidence type="ECO:0000313" key="3">
    <source>
        <dbReference type="Proteomes" id="UP000266841"/>
    </source>
</evidence>
<feature type="region of interest" description="Disordered" evidence="1">
    <location>
        <begin position="1"/>
        <end position="22"/>
    </location>
</feature>